<dbReference type="RefSeq" id="WP_010661614.1">
    <property type="nucleotide sequence ID" value="NZ_CP008820.1"/>
</dbReference>
<evidence type="ECO:0000313" key="3">
    <source>
        <dbReference type="Proteomes" id="UP000441102"/>
    </source>
</evidence>
<reference evidence="1 3" key="1">
    <citation type="submission" date="2019-09" db="EMBL/GenBank/DDBJ databases">
        <title>Taxonomic organization of the family Brucellaceae based on a phylogenomic approach.</title>
        <authorList>
            <person name="Leclercq S."/>
            <person name="Cloeckaert A."/>
            <person name="Zygmunt M.S."/>
        </authorList>
    </citation>
    <scope>NUCLEOTIDE SEQUENCE [LARGE SCALE GENOMIC DNA]</scope>
    <source>
        <strain evidence="1 3">CCUG 34461</strain>
    </source>
</reference>
<sequence length="85" mass="9431">MAQFQSFSNTHNAVAQDRILLEMGMKFAIGRDCEIDVVEAHKWLNIAAIRGSEKAARMRNQVAATMSKGELAAALRGAREWMTAH</sequence>
<dbReference type="Gene3D" id="1.25.40.10">
    <property type="entry name" value="Tetratricopeptide repeat domain"/>
    <property type="match status" value="1"/>
</dbReference>
<dbReference type="EMBL" id="WBWX01000009">
    <property type="protein sequence ID" value="KAB2793305.1"/>
    <property type="molecule type" value="Genomic_DNA"/>
</dbReference>
<reference evidence="2" key="3">
    <citation type="submission" date="2020-10" db="EMBL/GenBank/DDBJ databases">
        <title>Enrichment of novel Verrucomicrobia, Bacteroidetes and Krumholzibacteria in an oxygen-limited, methane- and iron-fed bioreactor inoculated with Bothnian Sea sediments.</title>
        <authorList>
            <person name="Martins P.D."/>
            <person name="de Jong A."/>
            <person name="Lenstra W.K."/>
            <person name="van Helmond N.A.G.M."/>
            <person name="Slomp C.P."/>
            <person name="Jetten M.S.M."/>
            <person name="Welte C.U."/>
            <person name="Rasigraf O."/>
        </authorList>
    </citation>
    <scope>NUCLEOTIDE SEQUENCE</scope>
    <source>
        <strain evidence="2">MAG47</strain>
    </source>
</reference>
<dbReference type="OMA" id="REWMTVH"/>
<dbReference type="GeneID" id="61316887"/>
<evidence type="ECO:0000313" key="1">
    <source>
        <dbReference type="EMBL" id="KAB2793305.1"/>
    </source>
</evidence>
<reference evidence="2" key="2">
    <citation type="submission" date="2020-09" db="EMBL/GenBank/DDBJ databases">
        <authorList>
            <person name="Dalcin Martins P."/>
        </authorList>
    </citation>
    <scope>NUCLEOTIDE SEQUENCE</scope>
    <source>
        <strain evidence="2">MAG47</strain>
    </source>
</reference>
<proteinExistence type="predicted"/>
<name>A0A011ULB3_BRUAN</name>
<accession>A0A011ULB3</accession>
<evidence type="ECO:0000313" key="4">
    <source>
        <dbReference type="Proteomes" id="UP000642265"/>
    </source>
</evidence>
<evidence type="ECO:0000313" key="2">
    <source>
        <dbReference type="EMBL" id="MBE0564245.1"/>
    </source>
</evidence>
<protein>
    <submittedName>
        <fullName evidence="2">Sel1 repeat family protein</fullName>
    </submittedName>
</protein>
<organism evidence="2 4">
    <name type="scientific">Brucella anthropi</name>
    <name type="common">Ochrobactrum anthropi</name>
    <dbReference type="NCBI Taxonomy" id="529"/>
    <lineage>
        <taxon>Bacteria</taxon>
        <taxon>Pseudomonadati</taxon>
        <taxon>Pseudomonadota</taxon>
        <taxon>Alphaproteobacteria</taxon>
        <taxon>Hyphomicrobiales</taxon>
        <taxon>Brucellaceae</taxon>
        <taxon>Brucella/Ochrobactrum group</taxon>
        <taxon>Brucella</taxon>
    </lineage>
</organism>
<dbReference type="AlphaFoldDB" id="A0A011ULB3"/>
<comment type="caution">
    <text evidence="2">The sequence shown here is derived from an EMBL/GenBank/DDBJ whole genome shotgun (WGS) entry which is preliminary data.</text>
</comment>
<dbReference type="Proteomes" id="UP000642265">
    <property type="component" value="Unassembled WGS sequence"/>
</dbReference>
<dbReference type="EMBL" id="JACZKO010000072">
    <property type="protein sequence ID" value="MBE0564245.1"/>
    <property type="molecule type" value="Genomic_DNA"/>
</dbReference>
<dbReference type="InterPro" id="IPR011990">
    <property type="entry name" value="TPR-like_helical_dom_sf"/>
</dbReference>
<dbReference type="Proteomes" id="UP000441102">
    <property type="component" value="Unassembled WGS sequence"/>
</dbReference>
<gene>
    <name evidence="1" type="ORF">F9L06_20515</name>
    <name evidence="2" type="ORF">IH622_26010</name>
</gene>
<dbReference type="KEGG" id="oah:DR92_2133"/>